<evidence type="ECO:0000256" key="3">
    <source>
        <dbReference type="ARBA" id="ARBA00022801"/>
    </source>
</evidence>
<dbReference type="PROSITE" id="PS00616">
    <property type="entry name" value="HIS_ACID_PHOSPHAT_1"/>
    <property type="match status" value="1"/>
</dbReference>
<protein>
    <recommendedName>
        <fullName evidence="2">3-phytase</fullName>
        <ecNumber evidence="2">3.1.3.8</ecNumber>
    </recommendedName>
</protein>
<comment type="similarity">
    <text evidence="1">Belongs to the histidine acid phosphatase family.</text>
</comment>
<dbReference type="InterPro" id="IPR000560">
    <property type="entry name" value="His_Pase_clade-2"/>
</dbReference>
<dbReference type="Proteomes" id="UP001629113">
    <property type="component" value="Unassembled WGS sequence"/>
</dbReference>
<evidence type="ECO:0000256" key="2">
    <source>
        <dbReference type="ARBA" id="ARBA00012632"/>
    </source>
</evidence>
<dbReference type="EC" id="3.1.3.8" evidence="2"/>
<dbReference type="EMBL" id="JBFCZG010000002">
    <property type="protein sequence ID" value="KAL3425642.1"/>
    <property type="molecule type" value="Genomic_DNA"/>
</dbReference>
<proteinExistence type="inferred from homology"/>
<reference evidence="6 7" key="1">
    <citation type="submission" date="2024-06" db="EMBL/GenBank/DDBJ databases">
        <title>Complete genome of Phlyctema vagabunda strain 19-DSS-EL-015.</title>
        <authorList>
            <person name="Fiorenzani C."/>
        </authorList>
    </citation>
    <scope>NUCLEOTIDE SEQUENCE [LARGE SCALE GENOMIC DNA]</scope>
    <source>
        <strain evidence="6 7">19-DSS-EL-015</strain>
    </source>
</reference>
<accession>A0ABR4PQK4</accession>
<keyword evidence="5" id="KW-0732">Signal</keyword>
<evidence type="ECO:0000256" key="5">
    <source>
        <dbReference type="SAM" id="SignalP"/>
    </source>
</evidence>
<comment type="caution">
    <text evidence="6">The sequence shown here is derived from an EMBL/GenBank/DDBJ whole genome shotgun (WGS) entry which is preliminary data.</text>
</comment>
<dbReference type="PIRSF" id="PIRSF000894">
    <property type="entry name" value="Acid_phosphatase"/>
    <property type="match status" value="1"/>
</dbReference>
<sequence>MPSISKQVLTAASFLLATQTSATVYLAPEQDVNLPSSGAASNPLTSLGANGPYFTGPNVNGVSRDIPEGCKVDQVAYVTRHGSRFPDTGAYNEWVALYEKIGNATFEAQGSLAFLRDWKPVLTNPKAQIAQESITGYKEAYDMGYTLRTRYPDLYQYGTPFISWANLYPRVVQTAQNFVRGFLGHLAGSLGTVVAVNSTGSPDAFFDSLAPSDLCPAFSDEQGGNYTTTWDSIYLPPITARLNALLTGDLNLTTSDVSIFPYLCGFESQITGVLSPFCGVFTDDELERYEYRQTLRYYYGTGPGTGLPSAVMLPFLNSLVDILSRGPGISGTTFNGTTFELPRIITAFLNDGQLTELGAGTGVWDDQKSLPATYIPSDRKYKASNFVTMRGTVALERMVCEGPSNSTSSHFSNSTSPAGDNTFVRILLNDAVYPLPSCKSGPGSSCLLSAYATYVADKLEGKGSFYNNCNVTNPAISSSGVKGASFFTDLGSSWLSSVAP</sequence>
<feature type="signal peptide" evidence="5">
    <location>
        <begin position="1"/>
        <end position="22"/>
    </location>
</feature>
<dbReference type="PANTHER" id="PTHR20963:SF23">
    <property type="entry name" value="3-PHYTASE"/>
    <property type="match status" value="1"/>
</dbReference>
<dbReference type="Pfam" id="PF00328">
    <property type="entry name" value="His_Phos_2"/>
    <property type="match status" value="1"/>
</dbReference>
<keyword evidence="7" id="KW-1185">Reference proteome</keyword>
<dbReference type="InterPro" id="IPR016274">
    <property type="entry name" value="Histidine_acid_Pase_euk"/>
</dbReference>
<dbReference type="InterPro" id="IPR033379">
    <property type="entry name" value="Acid_Pase_AS"/>
</dbReference>
<evidence type="ECO:0000256" key="4">
    <source>
        <dbReference type="ARBA" id="ARBA00023180"/>
    </source>
</evidence>
<evidence type="ECO:0000256" key="1">
    <source>
        <dbReference type="ARBA" id="ARBA00005375"/>
    </source>
</evidence>
<evidence type="ECO:0000313" key="7">
    <source>
        <dbReference type="Proteomes" id="UP001629113"/>
    </source>
</evidence>
<dbReference type="SUPFAM" id="SSF53254">
    <property type="entry name" value="Phosphoglycerate mutase-like"/>
    <property type="match status" value="1"/>
</dbReference>
<dbReference type="PANTHER" id="PTHR20963">
    <property type="entry name" value="MULTIPLE INOSITOL POLYPHOSPHATE PHOSPHATASE-RELATED"/>
    <property type="match status" value="1"/>
</dbReference>
<organism evidence="6 7">
    <name type="scientific">Phlyctema vagabunda</name>
    <dbReference type="NCBI Taxonomy" id="108571"/>
    <lineage>
        <taxon>Eukaryota</taxon>
        <taxon>Fungi</taxon>
        <taxon>Dikarya</taxon>
        <taxon>Ascomycota</taxon>
        <taxon>Pezizomycotina</taxon>
        <taxon>Leotiomycetes</taxon>
        <taxon>Helotiales</taxon>
        <taxon>Dermateaceae</taxon>
        <taxon>Phlyctema</taxon>
    </lineage>
</organism>
<dbReference type="InterPro" id="IPR029033">
    <property type="entry name" value="His_PPase_superfam"/>
</dbReference>
<evidence type="ECO:0000313" key="6">
    <source>
        <dbReference type="EMBL" id="KAL3425642.1"/>
    </source>
</evidence>
<gene>
    <name evidence="6" type="ORF">PVAG01_02433</name>
</gene>
<keyword evidence="4" id="KW-0325">Glycoprotein</keyword>
<dbReference type="CDD" id="cd07061">
    <property type="entry name" value="HP_HAP_like"/>
    <property type="match status" value="1"/>
</dbReference>
<name>A0ABR4PQK4_9HELO</name>
<dbReference type="Gene3D" id="3.40.50.1240">
    <property type="entry name" value="Phosphoglycerate mutase-like"/>
    <property type="match status" value="1"/>
</dbReference>
<keyword evidence="3" id="KW-0378">Hydrolase</keyword>
<feature type="chain" id="PRO_5047129510" description="3-phytase" evidence="5">
    <location>
        <begin position="23"/>
        <end position="500"/>
    </location>
</feature>